<comment type="caution">
    <text evidence="9">Lacks conserved residue(s) required for the propagation of feature annotation.</text>
</comment>
<organism evidence="12 13">
    <name type="scientific">Xylaria flabelliformis</name>
    <dbReference type="NCBI Taxonomy" id="2512241"/>
    <lineage>
        <taxon>Eukaryota</taxon>
        <taxon>Fungi</taxon>
        <taxon>Dikarya</taxon>
        <taxon>Ascomycota</taxon>
        <taxon>Pezizomycotina</taxon>
        <taxon>Sordariomycetes</taxon>
        <taxon>Xylariomycetidae</taxon>
        <taxon>Xylariales</taxon>
        <taxon>Xylariaceae</taxon>
        <taxon>Xylaria</taxon>
    </lineage>
</organism>
<feature type="binding site" description="axial binding residue" evidence="9">
    <location>
        <position position="45"/>
    </location>
    <ligand>
        <name>heme</name>
        <dbReference type="ChEBI" id="CHEBI:30413"/>
    </ligand>
    <ligandPart>
        <name>Fe</name>
        <dbReference type="ChEBI" id="CHEBI:18248"/>
    </ligandPart>
</feature>
<evidence type="ECO:0000256" key="1">
    <source>
        <dbReference type="ARBA" id="ARBA00004589"/>
    </source>
</evidence>
<keyword evidence="4" id="KW-0964">Secreted</keyword>
<evidence type="ECO:0000256" key="4">
    <source>
        <dbReference type="ARBA" id="ARBA00022525"/>
    </source>
</evidence>
<dbReference type="AlphaFoldDB" id="A0A553I776"/>
<evidence type="ECO:0000313" key="12">
    <source>
        <dbReference type="EMBL" id="TRX96055.1"/>
    </source>
</evidence>
<feature type="chain" id="PRO_5022014484" description="CFEM domain-containing protein" evidence="10">
    <location>
        <begin position="18"/>
        <end position="90"/>
    </location>
</feature>
<accession>A0A553I776</accession>
<evidence type="ECO:0000256" key="5">
    <source>
        <dbReference type="ARBA" id="ARBA00022622"/>
    </source>
</evidence>
<comment type="similarity">
    <text evidence="3">Belongs to the RBT5 family.</text>
</comment>
<keyword evidence="9" id="KW-0479">Metal-binding</keyword>
<comment type="caution">
    <text evidence="12">The sequence shown here is derived from an EMBL/GenBank/DDBJ whole genome shotgun (WGS) entry which is preliminary data.</text>
</comment>
<dbReference type="STRING" id="2512241.A0A553I776"/>
<feature type="disulfide bond" evidence="9">
    <location>
        <begin position="41"/>
        <end position="48"/>
    </location>
</feature>
<keyword evidence="13" id="KW-1185">Reference proteome</keyword>
<protein>
    <recommendedName>
        <fullName evidence="11">CFEM domain-containing protein</fullName>
    </recommendedName>
</protein>
<keyword evidence="9" id="KW-0408">Iron</keyword>
<dbReference type="GO" id="GO:0046872">
    <property type="term" value="F:metal ion binding"/>
    <property type="evidence" value="ECO:0007669"/>
    <property type="project" value="UniProtKB-UniRule"/>
</dbReference>
<keyword evidence="8" id="KW-0449">Lipoprotein</keyword>
<dbReference type="InterPro" id="IPR008427">
    <property type="entry name" value="Extracellular_membr_CFEM_dom"/>
</dbReference>
<dbReference type="Proteomes" id="UP000319160">
    <property type="component" value="Unassembled WGS sequence"/>
</dbReference>
<dbReference type="OrthoDB" id="3767534at2759"/>
<evidence type="ECO:0000256" key="2">
    <source>
        <dbReference type="ARBA" id="ARBA00004613"/>
    </source>
</evidence>
<evidence type="ECO:0000256" key="7">
    <source>
        <dbReference type="ARBA" id="ARBA00023157"/>
    </source>
</evidence>
<gene>
    <name evidence="12" type="ORF">FHL15_003197</name>
</gene>
<comment type="subcellular location">
    <subcellularLocation>
        <location evidence="1">Membrane</location>
        <topology evidence="1">Lipid-anchor</topology>
        <topology evidence="1">GPI-anchor</topology>
    </subcellularLocation>
    <subcellularLocation>
        <location evidence="2">Secreted</location>
    </subcellularLocation>
</comment>
<dbReference type="GO" id="GO:0005576">
    <property type="term" value="C:extracellular region"/>
    <property type="evidence" value="ECO:0007669"/>
    <property type="project" value="UniProtKB-SubCell"/>
</dbReference>
<keyword evidence="9" id="KW-0349">Heme</keyword>
<evidence type="ECO:0000256" key="10">
    <source>
        <dbReference type="SAM" id="SignalP"/>
    </source>
</evidence>
<sequence length="90" mass="9074">MQFSIPTIAALVSVVSAQTWNDIPACAQPCILDAVAAVTDCGSTDYQCICAARDTIQTQAASCVISACGLDVAVNQVIPAVNAACEAIGA</sequence>
<evidence type="ECO:0000256" key="3">
    <source>
        <dbReference type="ARBA" id="ARBA00010031"/>
    </source>
</evidence>
<feature type="domain" description="CFEM" evidence="11">
    <location>
        <begin position="1"/>
        <end position="90"/>
    </location>
</feature>
<dbReference type="PROSITE" id="PS52012">
    <property type="entry name" value="CFEM"/>
    <property type="match status" value="1"/>
</dbReference>
<dbReference type="SMART" id="SM00747">
    <property type="entry name" value="CFEM"/>
    <property type="match status" value="1"/>
</dbReference>
<keyword evidence="5" id="KW-0472">Membrane</keyword>
<evidence type="ECO:0000313" key="13">
    <source>
        <dbReference type="Proteomes" id="UP000319160"/>
    </source>
</evidence>
<proteinExistence type="inferred from homology"/>
<feature type="signal peptide" evidence="10">
    <location>
        <begin position="1"/>
        <end position="17"/>
    </location>
</feature>
<evidence type="ECO:0000256" key="8">
    <source>
        <dbReference type="ARBA" id="ARBA00023288"/>
    </source>
</evidence>
<evidence type="ECO:0000256" key="6">
    <source>
        <dbReference type="ARBA" id="ARBA00022729"/>
    </source>
</evidence>
<evidence type="ECO:0000259" key="11">
    <source>
        <dbReference type="PROSITE" id="PS52012"/>
    </source>
</evidence>
<reference evidence="13" key="1">
    <citation type="submission" date="2019-06" db="EMBL/GenBank/DDBJ databases">
        <title>Draft genome sequence of the griseofulvin-producing fungus Xylaria cubensis strain G536.</title>
        <authorList>
            <person name="Mead M.E."/>
            <person name="Raja H.A."/>
            <person name="Steenwyk J.L."/>
            <person name="Knowles S.L."/>
            <person name="Oberlies N.H."/>
            <person name="Rokas A."/>
        </authorList>
    </citation>
    <scope>NUCLEOTIDE SEQUENCE [LARGE SCALE GENOMIC DNA]</scope>
    <source>
        <strain evidence="13">G536</strain>
    </source>
</reference>
<dbReference type="GO" id="GO:0098552">
    <property type="term" value="C:side of membrane"/>
    <property type="evidence" value="ECO:0007669"/>
    <property type="project" value="UniProtKB-KW"/>
</dbReference>
<evidence type="ECO:0000256" key="9">
    <source>
        <dbReference type="PROSITE-ProRule" id="PRU01356"/>
    </source>
</evidence>
<keyword evidence="5" id="KW-0325">Glycoprotein</keyword>
<name>A0A553I776_9PEZI</name>
<dbReference type="Pfam" id="PF05730">
    <property type="entry name" value="CFEM"/>
    <property type="match status" value="1"/>
</dbReference>
<dbReference type="EMBL" id="VFLP01000013">
    <property type="protein sequence ID" value="TRX96055.1"/>
    <property type="molecule type" value="Genomic_DNA"/>
</dbReference>
<keyword evidence="7 9" id="KW-1015">Disulfide bond</keyword>
<keyword evidence="5" id="KW-0336">GPI-anchor</keyword>
<keyword evidence="6 10" id="KW-0732">Signal</keyword>